<organism evidence="1 2">
    <name type="scientific">Melastoma candidum</name>
    <dbReference type="NCBI Taxonomy" id="119954"/>
    <lineage>
        <taxon>Eukaryota</taxon>
        <taxon>Viridiplantae</taxon>
        <taxon>Streptophyta</taxon>
        <taxon>Embryophyta</taxon>
        <taxon>Tracheophyta</taxon>
        <taxon>Spermatophyta</taxon>
        <taxon>Magnoliopsida</taxon>
        <taxon>eudicotyledons</taxon>
        <taxon>Gunneridae</taxon>
        <taxon>Pentapetalae</taxon>
        <taxon>rosids</taxon>
        <taxon>malvids</taxon>
        <taxon>Myrtales</taxon>
        <taxon>Melastomataceae</taxon>
        <taxon>Melastomatoideae</taxon>
        <taxon>Melastomateae</taxon>
        <taxon>Melastoma</taxon>
    </lineage>
</organism>
<sequence>MQQGDPSVISLRPGGGGGRGSSRLLAPRFDSSSSNPSLFSFGSDLSVLRPHGGAPNSTKTGDSRFDGHEHIRYTRDRLLQLRELAEPSEEILIIKNEVEAEVFGEDTVGGRSDINVPNHPQNRFYEPDNRDWRGRSSQVPPAGEERSWDNIRENRDFSSRFDARQQEVGQFNHPDQVSSQFARAQISSNQHGGSIPTLIKAEVPWSVRRGNISEKERVLKTVKGILNKLTPEKFDVLKGQLIDSGITSADILKDVIQLIFEKAVLEPTFCPMYALLCSDLNERLPPFPADEPGGKEITFKRVLLNNCQEAFEGADNLREEVRQMTAPEQELERRDKERMVKLRTLGNIRLIGELLKQKMVPEKIVHHIVQELLGPDNKTCPAEENVEAICQFFNTIGKQLDESAKSKRINDGYFSRLKELTTNPQLAPRLRFMVKDVLDLRANNWVPRREEIKAKKITEIHSEAEKNLGLRPGATAGMRSNRNSPGSPVGYPVGRPGTGGMMPGMPGTRKMPGAPGMDDNWEFPRTRSMSRGDNLGMQHSGRVPPTSVGRSPSLNTRLLPQGNVGIIGGRPSALLQGGGASISRPSSFVSPIESASQSPAPPRSIPASPAAVPDKPVAPTRKLNLDDLRRKTISLLEEYFSILILDEALQCIVELNAPEYYPEAVKEAIALALEKSPPRVESVGKLMEFLLTKKTFSSRDIGTGCLLYASMLDDIGIDLPNAPNNFGEIVGRLASAGGLDFKVLKEILKKVEDDRYQRAIFDSAMKIVSSSPGHAILDSQAADVEECKSLF</sequence>
<dbReference type="EMBL" id="CM042882">
    <property type="protein sequence ID" value="KAI4381066.1"/>
    <property type="molecule type" value="Genomic_DNA"/>
</dbReference>
<dbReference type="Proteomes" id="UP001057402">
    <property type="component" value="Chromosome 3"/>
</dbReference>
<evidence type="ECO:0000313" key="1">
    <source>
        <dbReference type="EMBL" id="KAI4381066.1"/>
    </source>
</evidence>
<accession>A0ACB9RTA2</accession>
<protein>
    <submittedName>
        <fullName evidence="1">Uncharacterized protein</fullName>
    </submittedName>
</protein>
<reference evidence="2" key="1">
    <citation type="journal article" date="2023" name="Front. Plant Sci.">
        <title>Chromosomal-level genome assembly of Melastoma candidum provides insights into trichome evolution.</title>
        <authorList>
            <person name="Zhong Y."/>
            <person name="Wu W."/>
            <person name="Sun C."/>
            <person name="Zou P."/>
            <person name="Liu Y."/>
            <person name="Dai S."/>
            <person name="Zhou R."/>
        </authorList>
    </citation>
    <scope>NUCLEOTIDE SEQUENCE [LARGE SCALE GENOMIC DNA]</scope>
</reference>
<proteinExistence type="predicted"/>
<gene>
    <name evidence="1" type="ORF">MLD38_007181</name>
</gene>
<evidence type="ECO:0000313" key="2">
    <source>
        <dbReference type="Proteomes" id="UP001057402"/>
    </source>
</evidence>
<name>A0ACB9RTA2_9MYRT</name>
<keyword evidence="2" id="KW-1185">Reference proteome</keyword>
<comment type="caution">
    <text evidence="1">The sequence shown here is derived from an EMBL/GenBank/DDBJ whole genome shotgun (WGS) entry which is preliminary data.</text>
</comment>